<dbReference type="GO" id="GO:0016787">
    <property type="term" value="F:hydrolase activity"/>
    <property type="evidence" value="ECO:0007669"/>
    <property type="project" value="UniProtKB-KW"/>
</dbReference>
<dbReference type="RefSeq" id="WP_397059284.1">
    <property type="nucleotide sequence ID" value="NZ_JBIRYL010000001.1"/>
</dbReference>
<dbReference type="InterPro" id="IPR000639">
    <property type="entry name" value="Epox_hydrolase-like"/>
</dbReference>
<accession>A0ABW7VS85</accession>
<sequence>MPAELTPFTIAVPERELTDLRARIRATRWPDRETVSDWSQGVPLQVMRDLAGYWAEEYDWRRFERRMARIPQYLARIDGLDIHFLHVRSPHRDALPLVVTHGWPGSFVEFLDILEPLTDPPDGARAFHLVVPSVPGYGFSSRPAVPGWGIERIARTWARLMEMLGYSRYGATGGDWGTSISTMLGVQDSEHVCGIHLTPPLVAPDPATFDSLTESERAGLEVLENAADGSGYAAMHSTRPQTLGYSLADSPVGQAAWIFEKFWAWADHGGDLFSVLDRDRVLDNITLYWLTGTGTSATRLYWESFPTVDGWFTEGTTDSITVPTGAAIFRDTPRPSRRWAERRFTDIRYWSEPGRGGHFAAFEQPQLFVGELRASFDALLRSEGGRP</sequence>
<dbReference type="InterPro" id="IPR029058">
    <property type="entry name" value="AB_hydrolase_fold"/>
</dbReference>
<dbReference type="EC" id="3.-.-.-" evidence="5"/>
<dbReference type="InterPro" id="IPR010497">
    <property type="entry name" value="Epoxide_hydro_N"/>
</dbReference>
<evidence type="ECO:0000256" key="3">
    <source>
        <dbReference type="ARBA" id="ARBA00022801"/>
    </source>
</evidence>
<gene>
    <name evidence="5" type="ORF">ACH49Z_03145</name>
</gene>
<organism evidence="5 6">
    <name type="scientific">Nocardia testacea</name>
    <dbReference type="NCBI Taxonomy" id="248551"/>
    <lineage>
        <taxon>Bacteria</taxon>
        <taxon>Bacillati</taxon>
        <taxon>Actinomycetota</taxon>
        <taxon>Actinomycetes</taxon>
        <taxon>Mycobacteriales</taxon>
        <taxon>Nocardiaceae</taxon>
        <taxon>Nocardia</taxon>
    </lineage>
</organism>
<keyword evidence="3 5" id="KW-0378">Hydrolase</keyword>
<dbReference type="Pfam" id="PF06441">
    <property type="entry name" value="EHN"/>
    <property type="match status" value="1"/>
</dbReference>
<evidence type="ECO:0000313" key="6">
    <source>
        <dbReference type="Proteomes" id="UP001611494"/>
    </source>
</evidence>
<evidence type="ECO:0000313" key="5">
    <source>
        <dbReference type="EMBL" id="MFI2228830.1"/>
    </source>
</evidence>
<dbReference type="InterPro" id="IPR016292">
    <property type="entry name" value="Epoxide_hydrolase"/>
</dbReference>
<evidence type="ECO:0000259" key="4">
    <source>
        <dbReference type="Pfam" id="PF06441"/>
    </source>
</evidence>
<evidence type="ECO:0000256" key="1">
    <source>
        <dbReference type="ARBA" id="ARBA00010088"/>
    </source>
</evidence>
<dbReference type="SUPFAM" id="SSF53474">
    <property type="entry name" value="alpha/beta-Hydrolases"/>
    <property type="match status" value="1"/>
</dbReference>
<dbReference type="EMBL" id="JBIRYL010000001">
    <property type="protein sequence ID" value="MFI2228830.1"/>
    <property type="molecule type" value="Genomic_DNA"/>
</dbReference>
<dbReference type="PANTHER" id="PTHR21661">
    <property type="entry name" value="EPOXIDE HYDROLASE 1-RELATED"/>
    <property type="match status" value="1"/>
</dbReference>
<dbReference type="Proteomes" id="UP001611494">
    <property type="component" value="Unassembled WGS sequence"/>
</dbReference>
<evidence type="ECO:0000256" key="2">
    <source>
        <dbReference type="ARBA" id="ARBA00022797"/>
    </source>
</evidence>
<comment type="caution">
    <text evidence="5">The sequence shown here is derived from an EMBL/GenBank/DDBJ whole genome shotgun (WGS) entry which is preliminary data.</text>
</comment>
<dbReference type="Gene3D" id="3.40.50.1820">
    <property type="entry name" value="alpha/beta hydrolase"/>
    <property type="match status" value="1"/>
</dbReference>
<keyword evidence="2" id="KW-0058">Aromatic hydrocarbons catabolism</keyword>
<dbReference type="PIRSF" id="PIRSF001112">
    <property type="entry name" value="Epoxide_hydrolase"/>
    <property type="match status" value="1"/>
</dbReference>
<proteinExistence type="inferred from homology"/>
<dbReference type="PRINTS" id="PR00412">
    <property type="entry name" value="EPOXHYDRLASE"/>
</dbReference>
<feature type="domain" description="Epoxide hydrolase N-terminal" evidence="4">
    <location>
        <begin position="6"/>
        <end position="110"/>
    </location>
</feature>
<protein>
    <submittedName>
        <fullName evidence="5">Epoxide hydrolase family protein</fullName>
        <ecNumber evidence="5">3.-.-.-</ecNumber>
    </submittedName>
</protein>
<keyword evidence="6" id="KW-1185">Reference proteome</keyword>
<comment type="similarity">
    <text evidence="1">Belongs to the peptidase S33 family.</text>
</comment>
<reference evidence="5 6" key="1">
    <citation type="submission" date="2024-10" db="EMBL/GenBank/DDBJ databases">
        <title>The Natural Products Discovery Center: Release of the First 8490 Sequenced Strains for Exploring Actinobacteria Biosynthetic Diversity.</title>
        <authorList>
            <person name="Kalkreuter E."/>
            <person name="Kautsar S.A."/>
            <person name="Yang D."/>
            <person name="Bader C.D."/>
            <person name="Teijaro C.N."/>
            <person name="Fluegel L."/>
            <person name="Davis C.M."/>
            <person name="Simpson J.R."/>
            <person name="Lauterbach L."/>
            <person name="Steele A.D."/>
            <person name="Gui C."/>
            <person name="Meng S."/>
            <person name="Li G."/>
            <person name="Viehrig K."/>
            <person name="Ye F."/>
            <person name="Su P."/>
            <person name="Kiefer A.F."/>
            <person name="Nichols A."/>
            <person name="Cepeda A.J."/>
            <person name="Yan W."/>
            <person name="Fan B."/>
            <person name="Jiang Y."/>
            <person name="Adhikari A."/>
            <person name="Zheng C.-J."/>
            <person name="Schuster L."/>
            <person name="Cowan T.M."/>
            <person name="Smanski M.J."/>
            <person name="Chevrette M.G."/>
            <person name="De Carvalho L.P.S."/>
            <person name="Shen B."/>
        </authorList>
    </citation>
    <scope>NUCLEOTIDE SEQUENCE [LARGE SCALE GENOMIC DNA]</scope>
    <source>
        <strain evidence="5 6">NPDC019377</strain>
    </source>
</reference>
<dbReference type="PANTHER" id="PTHR21661:SF35">
    <property type="entry name" value="EPOXIDE HYDROLASE"/>
    <property type="match status" value="1"/>
</dbReference>
<name>A0ABW7VS85_9NOCA</name>